<organism evidence="2 3">
    <name type="scientific">Chaetoceros tenuissimus</name>
    <dbReference type="NCBI Taxonomy" id="426638"/>
    <lineage>
        <taxon>Eukaryota</taxon>
        <taxon>Sar</taxon>
        <taxon>Stramenopiles</taxon>
        <taxon>Ochrophyta</taxon>
        <taxon>Bacillariophyta</taxon>
        <taxon>Coscinodiscophyceae</taxon>
        <taxon>Chaetocerotophycidae</taxon>
        <taxon>Chaetocerotales</taxon>
        <taxon>Chaetocerotaceae</taxon>
        <taxon>Chaetoceros</taxon>
    </lineage>
</organism>
<feature type="region of interest" description="Disordered" evidence="1">
    <location>
        <begin position="35"/>
        <end position="79"/>
    </location>
</feature>
<feature type="compositionally biased region" description="Low complexity" evidence="1">
    <location>
        <begin position="69"/>
        <end position="79"/>
    </location>
</feature>
<dbReference type="InterPro" id="IPR011047">
    <property type="entry name" value="Quinoprotein_ADH-like_sf"/>
</dbReference>
<dbReference type="AlphaFoldDB" id="A0AAD3D1P5"/>
<gene>
    <name evidence="2" type="ORF">CTEN210_12708</name>
</gene>
<proteinExistence type="predicted"/>
<keyword evidence="3" id="KW-1185">Reference proteome</keyword>
<reference evidence="2 3" key="1">
    <citation type="journal article" date="2021" name="Sci. Rep.">
        <title>The genome of the diatom Chaetoceros tenuissimus carries an ancient integrated fragment of an extant virus.</title>
        <authorList>
            <person name="Hongo Y."/>
            <person name="Kimura K."/>
            <person name="Takaki Y."/>
            <person name="Yoshida Y."/>
            <person name="Baba S."/>
            <person name="Kobayashi G."/>
            <person name="Nagasaki K."/>
            <person name="Hano T."/>
            <person name="Tomaru Y."/>
        </authorList>
    </citation>
    <scope>NUCLEOTIDE SEQUENCE [LARGE SCALE GENOMIC DNA]</scope>
    <source>
        <strain evidence="2 3">NIES-3715</strain>
    </source>
</reference>
<dbReference type="SUPFAM" id="SSF50998">
    <property type="entry name" value="Quinoprotein alcohol dehydrogenase-like"/>
    <property type="match status" value="1"/>
</dbReference>
<evidence type="ECO:0000256" key="1">
    <source>
        <dbReference type="SAM" id="MobiDB-lite"/>
    </source>
</evidence>
<dbReference type="Proteomes" id="UP001054902">
    <property type="component" value="Unassembled WGS sequence"/>
</dbReference>
<dbReference type="InterPro" id="IPR015943">
    <property type="entry name" value="WD40/YVTN_repeat-like_dom_sf"/>
</dbReference>
<evidence type="ECO:0000313" key="3">
    <source>
        <dbReference type="Proteomes" id="UP001054902"/>
    </source>
</evidence>
<dbReference type="EMBL" id="BLLK01000051">
    <property type="protein sequence ID" value="GFH56232.1"/>
    <property type="molecule type" value="Genomic_DNA"/>
</dbReference>
<protein>
    <submittedName>
        <fullName evidence="2">Uncharacterized protein</fullName>
    </submittedName>
</protein>
<name>A0AAD3D1P5_9STRA</name>
<dbReference type="Gene3D" id="2.130.10.10">
    <property type="entry name" value="YVTN repeat-like/Quinoprotein amine dehydrogenase"/>
    <property type="match status" value="1"/>
</dbReference>
<sequence>MKASLRHFLTSPLTHDDDVEHISLSSSSIANDPLKERILNSKGPPVVDEDEEDLITSSTGTQKKASEVPSTLSSLSSAAPTARTATTSAIMDVHPSKHIMCHVIYQCPANITNAKKRPAAFHQIIVVRNYHTNEILHKIPLTRIIRHWMSQKSDKPISEKMILQTCQNIGYIKSIQFIDEDVNFHYAQLDQPKNFHKEVKPYLALQFQQSILLYKDEKVMEINASTLNNAIPTSKPIPVLSTNLIAVGCSDGAMRFYSLVDGKIVKSVRGPNGRSDPVIHIVAVQPYRSGVQYDMKLLTVCASGTGYVWDMSIMFKAERVKLFKIRSPLVKLDVYDALKRIDSSSGLGKVDLYKVHYCSDRNMLYWVVQQQGGVTKTMVIVWEWNLDNIFELVRIHDMEKHQSPTRTNVPKTNIMTPLFEPSKIVQIPSLEKIGGEGEEPVDIKNLITGLIHPCFSEVAIMSLTVSSHGDLVIFGSNRFGNKKEKEEQKKSLDLELSKVYYKFPIQSIAASSTDEKIQNFMEHLKNGKLQVKGIMNSRGRPDWLNIVTNAGILVMKLCFGETTLLAGSHHVAFPVGRGNGLITVEDSNVYSSIAMDSQSTVGIPSMNQTMIDGPNQQLGQRNKTLVYVAPPPQNMPSEFQARPVRMPPLILPSPSGKFLCLFWNEENKYEILHMESLTNPIKKPTRDHGKTGFPPAVDFGFDVLSFAWVGDEDTYALLYPPELRKDGNEIVKNETLEKRMYVLDLNEDEDDKISYDPAKFKPRVELKELVGVIADASQFGGSIAAATASFLGTLQLRGRHAPTCLFGGPVLCVGSFLQDKDEKRDGNAYFYGLRKNAADNRAASYISLGPTMPYPEYVVWDDEGVLCATIIERRIAIYICREGSFMLLGTTYLGMSSDGDVKIHSAKFLQNVLYCSTEKSIQCIFLGDLYSEDAICEIDSIDVASMTQPLKLPSLQSIDHTTHQQISLSWPSILCYHQGNLLLSSSNGVSTVSLDRALLRIGTLLSAGLVSKAQKWIESIDVTHKDYLDAFLVRRGYPELTTSHKAEESKGILGQKIERDQREGLAK</sequence>
<accession>A0AAD3D1P5</accession>
<comment type="caution">
    <text evidence="2">The sequence shown here is derived from an EMBL/GenBank/DDBJ whole genome shotgun (WGS) entry which is preliminary data.</text>
</comment>
<evidence type="ECO:0000313" key="2">
    <source>
        <dbReference type="EMBL" id="GFH56232.1"/>
    </source>
</evidence>